<dbReference type="EMBL" id="JRRC01465759">
    <property type="protein sequence ID" value="KHG07038.1"/>
    <property type="molecule type" value="Genomic_DNA"/>
</dbReference>
<proteinExistence type="predicted"/>
<gene>
    <name evidence="1" type="ORF">F383_33091</name>
</gene>
<dbReference type="AlphaFoldDB" id="A0A0B0MY38"/>
<dbReference type="Proteomes" id="UP000032142">
    <property type="component" value="Unassembled WGS sequence"/>
</dbReference>
<accession>A0A0B0MY38</accession>
<evidence type="ECO:0000313" key="1">
    <source>
        <dbReference type="EMBL" id="KHG07038.1"/>
    </source>
</evidence>
<keyword evidence="1" id="KW-0808">Transferase</keyword>
<keyword evidence="2" id="KW-1185">Reference proteome</keyword>
<reference evidence="2" key="1">
    <citation type="submission" date="2014-09" db="EMBL/GenBank/DDBJ databases">
        <authorList>
            <person name="Mudge J."/>
            <person name="Ramaraj T."/>
            <person name="Lindquist I.E."/>
            <person name="Bharti A.K."/>
            <person name="Sundararajan A."/>
            <person name="Cameron C.T."/>
            <person name="Woodward J.E."/>
            <person name="May G.D."/>
            <person name="Brubaker C."/>
            <person name="Broadhvest J."/>
            <person name="Wilkins T.A."/>
        </authorList>
    </citation>
    <scope>NUCLEOTIDE SEQUENCE</scope>
    <source>
        <strain evidence="2">cv. AKA8401</strain>
    </source>
</reference>
<organism evidence="1 2">
    <name type="scientific">Gossypium arboreum</name>
    <name type="common">Tree cotton</name>
    <name type="synonym">Gossypium nanking</name>
    <dbReference type="NCBI Taxonomy" id="29729"/>
    <lineage>
        <taxon>Eukaryota</taxon>
        <taxon>Viridiplantae</taxon>
        <taxon>Streptophyta</taxon>
        <taxon>Embryophyta</taxon>
        <taxon>Tracheophyta</taxon>
        <taxon>Spermatophyta</taxon>
        <taxon>Magnoliopsida</taxon>
        <taxon>eudicotyledons</taxon>
        <taxon>Gunneridae</taxon>
        <taxon>Pentapetalae</taxon>
        <taxon>rosids</taxon>
        <taxon>malvids</taxon>
        <taxon>Malvales</taxon>
        <taxon>Malvaceae</taxon>
        <taxon>Malvoideae</taxon>
        <taxon>Gossypium</taxon>
    </lineage>
</organism>
<name>A0A0B0MY38_GOSAR</name>
<keyword evidence="1" id="KW-0418">Kinase</keyword>
<comment type="caution">
    <text evidence="1">The sequence shown here is derived from an EMBL/GenBank/DDBJ whole genome shotgun (WGS) entry which is preliminary data.</text>
</comment>
<dbReference type="KEGG" id="gab:108466629"/>
<evidence type="ECO:0000313" key="2">
    <source>
        <dbReference type="Proteomes" id="UP000032142"/>
    </source>
</evidence>
<dbReference type="GO" id="GO:0016301">
    <property type="term" value="F:kinase activity"/>
    <property type="evidence" value="ECO:0007669"/>
    <property type="project" value="UniProtKB-KW"/>
</dbReference>
<sequence>MIANVSPSISTRKNLDSATKSNCLDACESFYCEHRCVKIDFDIQVVWWAPILISYYVDRGHPIPNLVHTPAAKKNVEIHVLLFHHCFCFLGKSLNPVFCVDIDLKK</sequence>
<protein>
    <submittedName>
        <fullName evidence="1">Serine/threonine-protein kinase 1</fullName>
    </submittedName>
</protein>